<organism evidence="2 3">
    <name type="scientific">Stutzerimonas stutzeri</name>
    <name type="common">Pseudomonas stutzeri</name>
    <dbReference type="NCBI Taxonomy" id="316"/>
    <lineage>
        <taxon>Bacteria</taxon>
        <taxon>Pseudomonadati</taxon>
        <taxon>Pseudomonadota</taxon>
        <taxon>Gammaproteobacteria</taxon>
        <taxon>Pseudomonadales</taxon>
        <taxon>Pseudomonadaceae</taxon>
        <taxon>Stutzerimonas</taxon>
    </lineage>
</organism>
<gene>
    <name evidence="2" type="ORF">CXK92_20460</name>
</gene>
<evidence type="ECO:0000313" key="3">
    <source>
        <dbReference type="Proteomes" id="UP000235925"/>
    </source>
</evidence>
<feature type="transmembrane region" description="Helical" evidence="1">
    <location>
        <begin position="12"/>
        <end position="34"/>
    </location>
</feature>
<comment type="caution">
    <text evidence="2">The sequence shown here is derived from an EMBL/GenBank/DDBJ whole genome shotgun (WGS) entry which is preliminary data.</text>
</comment>
<proteinExistence type="predicted"/>
<evidence type="ECO:0000256" key="1">
    <source>
        <dbReference type="SAM" id="Phobius"/>
    </source>
</evidence>
<keyword evidence="1" id="KW-1133">Transmembrane helix</keyword>
<dbReference type="Proteomes" id="UP000235925">
    <property type="component" value="Unassembled WGS sequence"/>
</dbReference>
<dbReference type="AlphaFoldDB" id="A0A2N8RX08"/>
<feature type="transmembrane region" description="Helical" evidence="1">
    <location>
        <begin position="83"/>
        <end position="104"/>
    </location>
</feature>
<keyword evidence="1" id="KW-0812">Transmembrane</keyword>
<protein>
    <submittedName>
        <fullName evidence="2">Uncharacterized protein</fullName>
    </submittedName>
</protein>
<accession>A0A2N8RX08</accession>
<keyword evidence="1" id="KW-0472">Membrane</keyword>
<dbReference type="EMBL" id="POUN01000007">
    <property type="protein sequence ID" value="PNF78920.1"/>
    <property type="molecule type" value="Genomic_DNA"/>
</dbReference>
<sequence>MSDASTLERVIVFSWILLAVTGGFNGIYICFHGIRRLDPYFSIKPNVGWESYSPFDSFCRMHRYSFQYTLGLKRPDIGNSLAVWLYFTCISLIIYWTSMFIGFLGHQFGISILN</sequence>
<reference evidence="2 3" key="1">
    <citation type="submission" date="2018-01" db="EMBL/GenBank/DDBJ databases">
        <title>Denitrification phenotypes of diverse strains of Pseudomonas stutzeri.</title>
        <authorList>
            <person name="Milligan D.A."/>
            <person name="Bergaust L."/>
            <person name="Bakken L.R."/>
            <person name="Frostegard A."/>
        </authorList>
    </citation>
    <scope>NUCLEOTIDE SEQUENCE [LARGE SCALE GENOMIC DNA]</scope>
    <source>
        <strain evidence="2 3">KC</strain>
    </source>
</reference>
<dbReference type="OrthoDB" id="6891300at2"/>
<name>A0A2N8RX08_STUST</name>
<evidence type="ECO:0000313" key="2">
    <source>
        <dbReference type="EMBL" id="PNF78920.1"/>
    </source>
</evidence>